<organism evidence="5 6">
    <name type="scientific">Cherax quadricarinatus</name>
    <name type="common">Australian red claw crayfish</name>
    <dbReference type="NCBI Taxonomy" id="27406"/>
    <lineage>
        <taxon>Eukaryota</taxon>
        <taxon>Metazoa</taxon>
        <taxon>Ecdysozoa</taxon>
        <taxon>Arthropoda</taxon>
        <taxon>Crustacea</taxon>
        <taxon>Multicrustacea</taxon>
        <taxon>Malacostraca</taxon>
        <taxon>Eumalacostraca</taxon>
        <taxon>Eucarida</taxon>
        <taxon>Decapoda</taxon>
        <taxon>Pleocyemata</taxon>
        <taxon>Astacidea</taxon>
        <taxon>Parastacoidea</taxon>
        <taxon>Parastacidae</taxon>
        <taxon>Cherax</taxon>
    </lineage>
</organism>
<dbReference type="InterPro" id="IPR020464">
    <property type="entry name" value="LanC-like_prot_euk"/>
</dbReference>
<feature type="transmembrane region" description="Helical" evidence="4">
    <location>
        <begin position="107"/>
        <end position="128"/>
    </location>
</feature>
<keyword evidence="3" id="KW-0862">Zinc</keyword>
<dbReference type="PRINTS" id="PR01950">
    <property type="entry name" value="LANCSUPER"/>
</dbReference>
<dbReference type="GO" id="GO:0005975">
    <property type="term" value="P:carbohydrate metabolic process"/>
    <property type="evidence" value="ECO:0007669"/>
    <property type="project" value="InterPro"/>
</dbReference>
<dbReference type="InterPro" id="IPR012341">
    <property type="entry name" value="6hp_glycosidase-like_sf"/>
</dbReference>
<dbReference type="Gene3D" id="1.50.10.10">
    <property type="match status" value="1"/>
</dbReference>
<evidence type="ECO:0000256" key="3">
    <source>
        <dbReference type="PIRSR" id="PIRSR607822-1"/>
    </source>
</evidence>
<feature type="binding site" evidence="3">
    <location>
        <position position="338"/>
    </location>
    <ligand>
        <name>Zn(2+)</name>
        <dbReference type="ChEBI" id="CHEBI:29105"/>
    </ligand>
</feature>
<evidence type="ECO:0000256" key="1">
    <source>
        <dbReference type="ARBA" id="ARBA00007179"/>
    </source>
</evidence>
<keyword evidence="4" id="KW-1133">Transmembrane helix</keyword>
<keyword evidence="6" id="KW-1185">Reference proteome</keyword>
<feature type="binding site" evidence="3">
    <location>
        <position position="291"/>
    </location>
    <ligand>
        <name>Zn(2+)</name>
        <dbReference type="ChEBI" id="CHEBI:29105"/>
    </ligand>
</feature>
<dbReference type="CDD" id="cd04794">
    <property type="entry name" value="euk_LANCL"/>
    <property type="match status" value="1"/>
</dbReference>
<name>A0AAW0WGV4_CHEQU</name>
<dbReference type="PANTHER" id="PTHR12736:SF7">
    <property type="entry name" value="LANC-LIKE PROTEIN 3"/>
    <property type="match status" value="1"/>
</dbReference>
<dbReference type="EMBL" id="JARKIK010000083">
    <property type="protein sequence ID" value="KAK8725384.1"/>
    <property type="molecule type" value="Genomic_DNA"/>
</dbReference>
<dbReference type="PRINTS" id="PR01951">
    <property type="entry name" value="LANCEUKARYTE"/>
</dbReference>
<evidence type="ECO:0000256" key="4">
    <source>
        <dbReference type="SAM" id="Phobius"/>
    </source>
</evidence>
<keyword evidence="3" id="KW-0479">Metal-binding</keyword>
<feature type="transmembrane region" description="Helical" evidence="4">
    <location>
        <begin position="222"/>
        <end position="243"/>
    </location>
</feature>
<dbReference type="InterPro" id="IPR007822">
    <property type="entry name" value="LANC-like"/>
</dbReference>
<comment type="similarity">
    <text evidence="1">Belongs to the LanC-like protein family.</text>
</comment>
<sequence>MSTHKRYFVNNLPDYGGGDVIPDKGEIKRQTVALVQTIRHKWHRHRQNCDGGLYVGLVGAAYMFYRLSKMPEFAEERDRFLEQAMEYLEPALEEASYTKGHGKKVDVVAFLLGNAGVYAVAAVIFKALGNIKESEKYVSEFKHLAATITPVNWFSRGGDEFLVGRSGYLAGALWLHSELNQDVLGESAVSAILDAMVESGQQYAHHHRSRIPLMYQYYGTEYLGAAHGLAGILHMMLSFPLWLSSRPHAKELIRKSLDALLALQTPGGNFPCAMDEIDGQRPPEDELVHWCHGAPGTVYLLAKAYMVYEDKRYLEACIKCGEITWLKGLLKKGPGICHGVAGSGYVFLTLYRLTGDAFHLHRAIQFFRFIYSSEFKQARTPDSPYSLYEGLAGTACFISDLMNPEQSSFPFFRVF</sequence>
<proteinExistence type="inferred from homology"/>
<dbReference type="GO" id="GO:0046872">
    <property type="term" value="F:metal ion binding"/>
    <property type="evidence" value="ECO:0007669"/>
    <property type="project" value="UniProtKB-KW"/>
</dbReference>
<gene>
    <name evidence="5" type="ORF">OTU49_010834</name>
</gene>
<feature type="binding site" evidence="3">
    <location>
        <position position="337"/>
    </location>
    <ligand>
        <name>Zn(2+)</name>
        <dbReference type="ChEBI" id="CHEBI:29105"/>
    </ligand>
</feature>
<dbReference type="PANTHER" id="PTHR12736">
    <property type="entry name" value="LANC-LIKE PROTEIN"/>
    <property type="match status" value="1"/>
</dbReference>
<dbReference type="FunFam" id="1.50.10.10:FF:000012">
    <property type="entry name" value="LanC-like protein 3"/>
    <property type="match status" value="1"/>
</dbReference>
<keyword evidence="4" id="KW-0472">Membrane</keyword>
<dbReference type="Proteomes" id="UP001445076">
    <property type="component" value="Unassembled WGS sequence"/>
</dbReference>
<dbReference type="GO" id="GO:0031179">
    <property type="term" value="P:peptide modification"/>
    <property type="evidence" value="ECO:0007669"/>
    <property type="project" value="InterPro"/>
</dbReference>
<reference evidence="5 6" key="1">
    <citation type="journal article" date="2024" name="BMC Genomics">
        <title>Genome assembly of redclaw crayfish (Cherax quadricarinatus) provides insights into its immune adaptation and hypoxia tolerance.</title>
        <authorList>
            <person name="Liu Z."/>
            <person name="Zheng J."/>
            <person name="Li H."/>
            <person name="Fang K."/>
            <person name="Wang S."/>
            <person name="He J."/>
            <person name="Zhou D."/>
            <person name="Weng S."/>
            <person name="Chi M."/>
            <person name="Gu Z."/>
            <person name="He J."/>
            <person name="Li F."/>
            <person name="Wang M."/>
        </authorList>
    </citation>
    <scope>NUCLEOTIDE SEQUENCE [LARGE SCALE GENOMIC DNA]</scope>
    <source>
        <strain evidence="5">ZL_2023a</strain>
    </source>
</reference>
<dbReference type="AlphaFoldDB" id="A0AAW0WGV4"/>
<comment type="caution">
    <text evidence="5">The sequence shown here is derived from an EMBL/GenBank/DDBJ whole genome shotgun (WGS) entry which is preliminary data.</text>
</comment>
<evidence type="ECO:0000313" key="5">
    <source>
        <dbReference type="EMBL" id="KAK8725384.1"/>
    </source>
</evidence>
<protein>
    <recommendedName>
        <fullName evidence="2">LanC-like protein 3 homolog</fullName>
    </recommendedName>
</protein>
<dbReference type="GO" id="GO:0005886">
    <property type="term" value="C:plasma membrane"/>
    <property type="evidence" value="ECO:0007669"/>
    <property type="project" value="TreeGrafter"/>
</dbReference>
<accession>A0AAW0WGV4</accession>
<dbReference type="Pfam" id="PF05147">
    <property type="entry name" value="LANC_like"/>
    <property type="match status" value="1"/>
</dbReference>
<evidence type="ECO:0000256" key="2">
    <source>
        <dbReference type="ARBA" id="ARBA00069999"/>
    </source>
</evidence>
<dbReference type="SUPFAM" id="SSF158745">
    <property type="entry name" value="LanC-like"/>
    <property type="match status" value="1"/>
</dbReference>
<dbReference type="SMART" id="SM01260">
    <property type="entry name" value="LANC_like"/>
    <property type="match status" value="1"/>
</dbReference>
<evidence type="ECO:0000313" key="6">
    <source>
        <dbReference type="Proteomes" id="UP001445076"/>
    </source>
</evidence>
<keyword evidence="4" id="KW-0812">Transmembrane</keyword>
<feature type="transmembrane region" description="Helical" evidence="4">
    <location>
        <begin position="51"/>
        <end position="68"/>
    </location>
</feature>